<evidence type="ECO:0000256" key="7">
    <source>
        <dbReference type="ARBA" id="ARBA00048782"/>
    </source>
</evidence>
<keyword evidence="3" id="KW-0560">Oxidoreductase</keyword>
<dbReference type="Proteomes" id="UP000815677">
    <property type="component" value="Unassembled WGS sequence"/>
</dbReference>
<dbReference type="InterPro" id="IPR002569">
    <property type="entry name" value="Met_Sox_Rdtase_MsrA_dom"/>
</dbReference>
<feature type="compositionally biased region" description="Polar residues" evidence="8">
    <location>
        <begin position="229"/>
        <end position="238"/>
    </location>
</feature>
<evidence type="ECO:0000256" key="4">
    <source>
        <dbReference type="ARBA" id="ARBA00030273"/>
    </source>
</evidence>
<name>A0ABQ0LVP9_MYCCL</name>
<organism evidence="11 12">
    <name type="scientific">Mycena chlorophos</name>
    <name type="common">Agaric fungus</name>
    <name type="synonym">Agaricus chlorophos</name>
    <dbReference type="NCBI Taxonomy" id="658473"/>
    <lineage>
        <taxon>Eukaryota</taxon>
        <taxon>Fungi</taxon>
        <taxon>Dikarya</taxon>
        <taxon>Basidiomycota</taxon>
        <taxon>Agaricomycotina</taxon>
        <taxon>Agaricomycetes</taxon>
        <taxon>Agaricomycetidae</taxon>
        <taxon>Agaricales</taxon>
        <taxon>Marasmiineae</taxon>
        <taxon>Mycenaceae</taxon>
        <taxon>Mycena</taxon>
    </lineage>
</organism>
<dbReference type="SUPFAM" id="SSF55068">
    <property type="entry name" value="Peptide methionine sulfoxide reductase"/>
    <property type="match status" value="1"/>
</dbReference>
<evidence type="ECO:0000256" key="3">
    <source>
        <dbReference type="ARBA" id="ARBA00023002"/>
    </source>
</evidence>
<dbReference type="Pfam" id="PF01625">
    <property type="entry name" value="PMSR"/>
    <property type="match status" value="1"/>
</dbReference>
<keyword evidence="12" id="KW-1185">Reference proteome</keyword>
<dbReference type="InterPro" id="IPR050162">
    <property type="entry name" value="MsrA_MetSO_reductase"/>
</dbReference>
<dbReference type="NCBIfam" id="TIGR00401">
    <property type="entry name" value="msrA"/>
    <property type="match status" value="1"/>
</dbReference>
<gene>
    <name evidence="11" type="ORF">MCHLO_11942</name>
</gene>
<feature type="region of interest" description="Disordered" evidence="8">
    <location>
        <begin position="215"/>
        <end position="274"/>
    </location>
</feature>
<evidence type="ECO:0000256" key="5">
    <source>
        <dbReference type="ARBA" id="ARBA00030643"/>
    </source>
</evidence>
<dbReference type="EMBL" id="DF848919">
    <property type="protein sequence ID" value="GAT55141.1"/>
    <property type="molecule type" value="Genomic_DNA"/>
</dbReference>
<dbReference type="PANTHER" id="PTHR42799:SF2">
    <property type="entry name" value="MITOCHONDRIAL PEPTIDE METHIONINE SULFOXIDE REDUCTASE"/>
    <property type="match status" value="1"/>
</dbReference>
<evidence type="ECO:0000256" key="2">
    <source>
        <dbReference type="ARBA" id="ARBA00012502"/>
    </source>
</evidence>
<sequence>MLARFTSLLPALFSSTSTASRFMAHDAVSQPGAQVAIFASGCFWGTEHIFVKHYKNTNKGVLTTAVGYTGGREDSTNPSYKAVCSGATEHAEAVRIEFDPGTVGYEELVEFFYRTHDPTTVDRQGGDVGTQYRSAIFTTTPEQEAIARRVTEEVQEKHFTPKGMKIVTEIIPAGPWWNAEDYHQLYLFKNPGGSIPSRPFESFEMAATLSATRPLVSSPLSGNGGPSPTRQHSQTYTRSGPAFPTSRALRPFPSSFNSAPRTTTTAGKSGVKLIQPPASQKEWFVLDLTQAELSRQ</sequence>
<protein>
    <recommendedName>
        <fullName evidence="2">peptide-methionine (S)-S-oxide reductase</fullName>
        <ecNumber evidence="2">1.8.4.11</ecNumber>
    </recommendedName>
    <alternativeName>
        <fullName evidence="5">Peptide-methionine (S)-S-oxide reductase</fullName>
    </alternativeName>
    <alternativeName>
        <fullName evidence="4">Protein-methionine-S-oxide reductase</fullName>
    </alternativeName>
</protein>
<dbReference type="Gene3D" id="3.30.1060.10">
    <property type="entry name" value="Peptide methionine sulphoxide reductase MsrA"/>
    <property type="match status" value="1"/>
</dbReference>
<accession>A0ABQ0LVP9</accession>
<comment type="catalytic activity">
    <reaction evidence="7">
        <text>[thioredoxin]-disulfide + L-methionine + H2O = L-methionine (S)-S-oxide + [thioredoxin]-dithiol</text>
        <dbReference type="Rhea" id="RHEA:19993"/>
        <dbReference type="Rhea" id="RHEA-COMP:10698"/>
        <dbReference type="Rhea" id="RHEA-COMP:10700"/>
        <dbReference type="ChEBI" id="CHEBI:15377"/>
        <dbReference type="ChEBI" id="CHEBI:29950"/>
        <dbReference type="ChEBI" id="CHEBI:50058"/>
        <dbReference type="ChEBI" id="CHEBI:57844"/>
        <dbReference type="ChEBI" id="CHEBI:58772"/>
        <dbReference type="EC" id="1.8.4.11"/>
    </reaction>
</comment>
<dbReference type="HAMAP" id="MF_01401">
    <property type="entry name" value="MsrA"/>
    <property type="match status" value="1"/>
</dbReference>
<dbReference type="EC" id="1.8.4.11" evidence="2"/>
<comment type="similarity">
    <text evidence="1">Belongs to the MsrA Met sulfoxide reductase family.</text>
</comment>
<evidence type="ECO:0000256" key="6">
    <source>
        <dbReference type="ARBA" id="ARBA00047806"/>
    </source>
</evidence>
<feature type="signal peptide" evidence="9">
    <location>
        <begin position="1"/>
        <end position="19"/>
    </location>
</feature>
<evidence type="ECO:0000313" key="11">
    <source>
        <dbReference type="EMBL" id="GAT55141.1"/>
    </source>
</evidence>
<evidence type="ECO:0000313" key="12">
    <source>
        <dbReference type="Proteomes" id="UP000815677"/>
    </source>
</evidence>
<reference evidence="11" key="1">
    <citation type="submission" date="2014-09" db="EMBL/GenBank/DDBJ databases">
        <title>Genome sequence of the luminous mushroom Mycena chlorophos for searching fungal bioluminescence genes.</title>
        <authorList>
            <person name="Tanaka Y."/>
            <person name="Kasuga D."/>
            <person name="Oba Y."/>
            <person name="Hase S."/>
            <person name="Sato K."/>
            <person name="Oba Y."/>
            <person name="Sakakibara Y."/>
        </authorList>
    </citation>
    <scope>NUCLEOTIDE SEQUENCE</scope>
</reference>
<keyword evidence="9" id="KW-0732">Signal</keyword>
<dbReference type="InterPro" id="IPR036509">
    <property type="entry name" value="Met_Sox_Rdtase_MsrA_sf"/>
</dbReference>
<evidence type="ECO:0000256" key="1">
    <source>
        <dbReference type="ARBA" id="ARBA00005591"/>
    </source>
</evidence>
<evidence type="ECO:0000259" key="10">
    <source>
        <dbReference type="Pfam" id="PF01625"/>
    </source>
</evidence>
<feature type="compositionally biased region" description="Polar residues" evidence="8">
    <location>
        <begin position="254"/>
        <end position="267"/>
    </location>
</feature>
<evidence type="ECO:0000256" key="9">
    <source>
        <dbReference type="SAM" id="SignalP"/>
    </source>
</evidence>
<feature type="chain" id="PRO_5047125149" description="peptide-methionine (S)-S-oxide reductase" evidence="9">
    <location>
        <begin position="20"/>
        <end position="296"/>
    </location>
</feature>
<proteinExistence type="inferred from homology"/>
<feature type="domain" description="Peptide methionine sulphoxide reductase MsrA" evidence="10">
    <location>
        <begin position="36"/>
        <end position="193"/>
    </location>
</feature>
<evidence type="ECO:0000256" key="8">
    <source>
        <dbReference type="SAM" id="MobiDB-lite"/>
    </source>
</evidence>
<comment type="catalytic activity">
    <reaction evidence="6">
        <text>L-methionyl-[protein] + [thioredoxin]-disulfide + H2O = L-methionyl-(S)-S-oxide-[protein] + [thioredoxin]-dithiol</text>
        <dbReference type="Rhea" id="RHEA:14217"/>
        <dbReference type="Rhea" id="RHEA-COMP:10698"/>
        <dbReference type="Rhea" id="RHEA-COMP:10700"/>
        <dbReference type="Rhea" id="RHEA-COMP:12313"/>
        <dbReference type="Rhea" id="RHEA-COMP:12315"/>
        <dbReference type="ChEBI" id="CHEBI:15377"/>
        <dbReference type="ChEBI" id="CHEBI:16044"/>
        <dbReference type="ChEBI" id="CHEBI:29950"/>
        <dbReference type="ChEBI" id="CHEBI:44120"/>
        <dbReference type="ChEBI" id="CHEBI:50058"/>
        <dbReference type="EC" id="1.8.4.11"/>
    </reaction>
</comment>
<dbReference type="PANTHER" id="PTHR42799">
    <property type="entry name" value="MITOCHONDRIAL PEPTIDE METHIONINE SULFOXIDE REDUCTASE"/>
    <property type="match status" value="1"/>
</dbReference>